<evidence type="ECO:0000259" key="1">
    <source>
        <dbReference type="Pfam" id="PF00567"/>
    </source>
</evidence>
<organism evidence="2 3">
    <name type="scientific">Drosophila simulans</name>
    <name type="common">Fruit fly</name>
    <dbReference type="NCBI Taxonomy" id="7240"/>
    <lineage>
        <taxon>Eukaryota</taxon>
        <taxon>Metazoa</taxon>
        <taxon>Ecdysozoa</taxon>
        <taxon>Arthropoda</taxon>
        <taxon>Hexapoda</taxon>
        <taxon>Insecta</taxon>
        <taxon>Pterygota</taxon>
        <taxon>Neoptera</taxon>
        <taxon>Endopterygota</taxon>
        <taxon>Diptera</taxon>
        <taxon>Brachycera</taxon>
        <taxon>Muscomorpha</taxon>
        <taxon>Ephydroidea</taxon>
        <taxon>Drosophilidae</taxon>
        <taxon>Drosophila</taxon>
        <taxon>Sophophora</taxon>
    </lineage>
</organism>
<dbReference type="Pfam" id="PF00567">
    <property type="entry name" value="TUDOR"/>
    <property type="match status" value="1"/>
</dbReference>
<dbReference type="HOGENOM" id="CLU_1521522_0_0_1"/>
<sequence>PFEMRRFSIESEEGIDLIVVDSSKKNRGIFGAFDSKYASEFHSLNKWLLIRDCEPYKPVVKEYVLARFEGNWDRGKVEQIIVVPQQQTKYRVMYLDYTNVGDVTEVDIRRYPSDFTVPCSTNLCVIDEFPQNPNAAQVSYLAEVLRVRRLVHIDSVKYLNHIAVIKSGSLIQKLLSL</sequence>
<keyword evidence="3" id="KW-1185">Reference proteome</keyword>
<feature type="non-terminal residue" evidence="2">
    <location>
        <position position="1"/>
    </location>
</feature>
<dbReference type="OrthoDB" id="5282002at2759"/>
<gene>
    <name evidence="2" type="primary">Dsim\GD20872</name>
    <name evidence="2" type="ORF">Dsim_GD20872</name>
</gene>
<proteinExistence type="predicted"/>
<dbReference type="InterPro" id="IPR002999">
    <property type="entry name" value="Tudor"/>
</dbReference>
<dbReference type="SMR" id="B4QYL1"/>
<dbReference type="STRING" id="7240.B4QYL1"/>
<dbReference type="PhylomeDB" id="B4QYL1"/>
<dbReference type="SUPFAM" id="SSF63748">
    <property type="entry name" value="Tudor/PWWP/MBT"/>
    <property type="match status" value="1"/>
</dbReference>
<dbReference type="Bgee" id="FBgn0192333">
    <property type="expression patterns" value="Expressed in embryo and 1 other cell type or tissue"/>
</dbReference>
<dbReference type="Proteomes" id="UP000000304">
    <property type="component" value="Chromosome 3R"/>
</dbReference>
<dbReference type="OMA" id="YASEFHS"/>
<evidence type="ECO:0000313" key="3">
    <source>
        <dbReference type="Proteomes" id="UP000000304"/>
    </source>
</evidence>
<evidence type="ECO:0000313" key="2">
    <source>
        <dbReference type="EMBL" id="EDX13769.1"/>
    </source>
</evidence>
<feature type="domain" description="Tudor" evidence="1">
    <location>
        <begin position="53"/>
        <end position="124"/>
    </location>
</feature>
<accession>B4QYL1</accession>
<dbReference type="Gene3D" id="2.30.30.140">
    <property type="match status" value="1"/>
</dbReference>
<dbReference type="AlphaFoldDB" id="B4QYL1"/>
<dbReference type="EMBL" id="CM000364">
    <property type="protein sequence ID" value="EDX13769.1"/>
    <property type="molecule type" value="Genomic_DNA"/>
</dbReference>
<name>B4QYL1_DROSI</name>
<protein>
    <submittedName>
        <fullName evidence="2">GD20872</fullName>
    </submittedName>
</protein>
<reference evidence="2 3" key="1">
    <citation type="journal article" date="2007" name="Nature">
        <title>Evolution of genes and genomes on the Drosophila phylogeny.</title>
        <authorList>
            <consortium name="Drosophila 12 Genomes Consortium"/>
            <person name="Clark A.G."/>
            <person name="Eisen M.B."/>
            <person name="Smith D.R."/>
            <person name="Bergman C.M."/>
            <person name="Oliver B."/>
            <person name="Markow T.A."/>
            <person name="Kaufman T.C."/>
            <person name="Kellis M."/>
            <person name="Gelbart W."/>
            <person name="Iyer V.N."/>
            <person name="Pollard D.A."/>
            <person name="Sackton T.B."/>
            <person name="Larracuente A.M."/>
            <person name="Singh N.D."/>
            <person name="Abad J.P."/>
            <person name="Abt D.N."/>
            <person name="Adryan B."/>
            <person name="Aguade M."/>
            <person name="Akashi H."/>
            <person name="Anderson W.W."/>
            <person name="Aquadro C.F."/>
            <person name="Ardell D.H."/>
            <person name="Arguello R."/>
            <person name="Artieri C.G."/>
            <person name="Barbash D.A."/>
            <person name="Barker D."/>
            <person name="Barsanti P."/>
            <person name="Batterham P."/>
            <person name="Batzoglou S."/>
            <person name="Begun D."/>
            <person name="Bhutkar A."/>
            <person name="Blanco E."/>
            <person name="Bosak S.A."/>
            <person name="Bradley R.K."/>
            <person name="Brand A.D."/>
            <person name="Brent M.R."/>
            <person name="Brooks A.N."/>
            <person name="Brown R.H."/>
            <person name="Butlin R.K."/>
            <person name="Caggese C."/>
            <person name="Calvi B.R."/>
            <person name="Bernardo de Carvalho A."/>
            <person name="Caspi A."/>
            <person name="Castrezana S."/>
            <person name="Celniker S.E."/>
            <person name="Chang J.L."/>
            <person name="Chapple C."/>
            <person name="Chatterji S."/>
            <person name="Chinwalla A."/>
            <person name="Civetta A."/>
            <person name="Clifton S.W."/>
            <person name="Comeron J.M."/>
            <person name="Costello J.C."/>
            <person name="Coyne J.A."/>
            <person name="Daub J."/>
            <person name="David R.G."/>
            <person name="Delcher A.L."/>
            <person name="Delehaunty K."/>
            <person name="Do C.B."/>
            <person name="Ebling H."/>
            <person name="Edwards K."/>
            <person name="Eickbush T."/>
            <person name="Evans J.D."/>
            <person name="Filipski A."/>
            <person name="Findeiss S."/>
            <person name="Freyhult E."/>
            <person name="Fulton L."/>
            <person name="Fulton R."/>
            <person name="Garcia A.C."/>
            <person name="Gardiner A."/>
            <person name="Garfield D.A."/>
            <person name="Garvin B.E."/>
            <person name="Gibson G."/>
            <person name="Gilbert D."/>
            <person name="Gnerre S."/>
            <person name="Godfrey J."/>
            <person name="Good R."/>
            <person name="Gotea V."/>
            <person name="Gravely B."/>
            <person name="Greenberg A.J."/>
            <person name="Griffiths-Jones S."/>
            <person name="Gross S."/>
            <person name="Guigo R."/>
            <person name="Gustafson E.A."/>
            <person name="Haerty W."/>
            <person name="Hahn M.W."/>
            <person name="Halligan D.L."/>
            <person name="Halpern A.L."/>
            <person name="Halter G.M."/>
            <person name="Han M.V."/>
            <person name="Heger A."/>
            <person name="Hillier L."/>
            <person name="Hinrichs A.S."/>
            <person name="Holmes I."/>
            <person name="Hoskins R.A."/>
            <person name="Hubisz M.J."/>
            <person name="Hultmark D."/>
            <person name="Huntley M.A."/>
            <person name="Jaffe D.B."/>
            <person name="Jagadeeshan S."/>
            <person name="Jeck W.R."/>
            <person name="Johnson J."/>
            <person name="Jones C.D."/>
            <person name="Jordan W.C."/>
            <person name="Karpen G.H."/>
            <person name="Kataoka E."/>
            <person name="Keightley P.D."/>
            <person name="Kheradpour P."/>
            <person name="Kirkness E.F."/>
            <person name="Koerich L.B."/>
            <person name="Kristiansen K."/>
            <person name="Kudrna D."/>
            <person name="Kulathinal R.J."/>
            <person name="Kumar S."/>
            <person name="Kwok R."/>
            <person name="Lander E."/>
            <person name="Langley C.H."/>
            <person name="Lapoint R."/>
            <person name="Lazzaro B.P."/>
            <person name="Lee S.J."/>
            <person name="Levesque L."/>
            <person name="Li R."/>
            <person name="Lin C.F."/>
            <person name="Lin M.F."/>
            <person name="Lindblad-Toh K."/>
            <person name="Llopart A."/>
            <person name="Long M."/>
            <person name="Low L."/>
            <person name="Lozovsky E."/>
            <person name="Lu J."/>
            <person name="Luo M."/>
            <person name="Machado C.A."/>
            <person name="Makalowski W."/>
            <person name="Marzo M."/>
            <person name="Matsuda M."/>
            <person name="Matzkin L."/>
            <person name="McAllister B."/>
            <person name="McBride C.S."/>
            <person name="McKernan B."/>
            <person name="McKernan K."/>
            <person name="Mendez-Lago M."/>
            <person name="Minx P."/>
            <person name="Mollenhauer M.U."/>
            <person name="Montooth K."/>
            <person name="Mount S.M."/>
            <person name="Mu X."/>
            <person name="Myers E."/>
            <person name="Negre B."/>
            <person name="Newfeld S."/>
            <person name="Nielsen R."/>
            <person name="Noor M.A."/>
            <person name="O'Grady P."/>
            <person name="Pachter L."/>
            <person name="Papaceit M."/>
            <person name="Parisi M.J."/>
            <person name="Parisi M."/>
            <person name="Parts L."/>
            <person name="Pedersen J.S."/>
            <person name="Pesole G."/>
            <person name="Phillippy A.M."/>
            <person name="Ponting C.P."/>
            <person name="Pop M."/>
            <person name="Porcelli D."/>
            <person name="Powell J.R."/>
            <person name="Prohaska S."/>
            <person name="Pruitt K."/>
            <person name="Puig M."/>
            <person name="Quesneville H."/>
            <person name="Ram K.R."/>
            <person name="Rand D."/>
            <person name="Rasmussen M.D."/>
            <person name="Reed L.K."/>
            <person name="Reenan R."/>
            <person name="Reily A."/>
            <person name="Remington K.A."/>
            <person name="Rieger T.T."/>
            <person name="Ritchie M.G."/>
            <person name="Robin C."/>
            <person name="Rogers Y.H."/>
            <person name="Rohde C."/>
            <person name="Rozas J."/>
            <person name="Rubenfield M.J."/>
            <person name="Ruiz A."/>
            <person name="Russo S."/>
            <person name="Salzberg S.L."/>
            <person name="Sanchez-Gracia A."/>
            <person name="Saranga D.J."/>
            <person name="Sato H."/>
            <person name="Schaeffer S.W."/>
            <person name="Schatz M.C."/>
            <person name="Schlenke T."/>
            <person name="Schwartz R."/>
            <person name="Segarra C."/>
            <person name="Singh R.S."/>
            <person name="Sirot L."/>
            <person name="Sirota M."/>
            <person name="Sisneros N.B."/>
            <person name="Smith C.D."/>
            <person name="Smith T.F."/>
            <person name="Spieth J."/>
            <person name="Stage D.E."/>
            <person name="Stark A."/>
            <person name="Stephan W."/>
            <person name="Strausberg R.L."/>
            <person name="Strempel S."/>
            <person name="Sturgill D."/>
            <person name="Sutton G."/>
            <person name="Sutton G.G."/>
            <person name="Tao W."/>
            <person name="Teichmann S."/>
            <person name="Tobari Y.N."/>
            <person name="Tomimura Y."/>
            <person name="Tsolas J.M."/>
            <person name="Valente V.L."/>
            <person name="Venter E."/>
            <person name="Venter J.C."/>
            <person name="Vicario S."/>
            <person name="Vieira F.G."/>
            <person name="Vilella A.J."/>
            <person name="Villasante A."/>
            <person name="Walenz B."/>
            <person name="Wang J."/>
            <person name="Wasserman M."/>
            <person name="Watts T."/>
            <person name="Wilson D."/>
            <person name="Wilson R.K."/>
            <person name="Wing R.A."/>
            <person name="Wolfner M.F."/>
            <person name="Wong A."/>
            <person name="Wong G.K."/>
            <person name="Wu C.I."/>
            <person name="Wu G."/>
            <person name="Yamamoto D."/>
            <person name="Yang H.P."/>
            <person name="Yang S.P."/>
            <person name="Yorke J.A."/>
            <person name="Yoshida K."/>
            <person name="Zdobnov E."/>
            <person name="Zhang P."/>
            <person name="Zhang Y."/>
            <person name="Zimin A.V."/>
            <person name="Baldwin J."/>
            <person name="Abdouelleil A."/>
            <person name="Abdulkadir J."/>
            <person name="Abebe A."/>
            <person name="Abera B."/>
            <person name="Abreu J."/>
            <person name="Acer S.C."/>
            <person name="Aftuck L."/>
            <person name="Alexander A."/>
            <person name="An P."/>
            <person name="Anderson E."/>
            <person name="Anderson S."/>
            <person name="Arachi H."/>
            <person name="Azer M."/>
            <person name="Bachantsang P."/>
            <person name="Barry A."/>
            <person name="Bayul T."/>
            <person name="Berlin A."/>
            <person name="Bessette D."/>
            <person name="Bloom T."/>
            <person name="Blye J."/>
            <person name="Boguslavskiy L."/>
            <person name="Bonnet C."/>
            <person name="Boukhgalter B."/>
            <person name="Bourzgui I."/>
            <person name="Brown A."/>
            <person name="Cahill P."/>
            <person name="Channer S."/>
            <person name="Cheshatsang Y."/>
            <person name="Chuda L."/>
            <person name="Citroen M."/>
            <person name="Collymore A."/>
            <person name="Cooke P."/>
            <person name="Costello M."/>
            <person name="D'Aco K."/>
            <person name="Daza R."/>
            <person name="De Haan G."/>
            <person name="DeGray S."/>
            <person name="DeMaso C."/>
            <person name="Dhargay N."/>
            <person name="Dooley K."/>
            <person name="Dooley E."/>
            <person name="Doricent M."/>
            <person name="Dorje P."/>
            <person name="Dorjee K."/>
            <person name="Dupes A."/>
            <person name="Elong R."/>
            <person name="Falk J."/>
            <person name="Farina A."/>
            <person name="Faro S."/>
            <person name="Ferguson D."/>
            <person name="Fisher S."/>
            <person name="Foley C.D."/>
            <person name="Franke A."/>
            <person name="Friedrich D."/>
            <person name="Gadbois L."/>
            <person name="Gearin G."/>
            <person name="Gearin C.R."/>
            <person name="Giannoukos G."/>
            <person name="Goode T."/>
            <person name="Graham J."/>
            <person name="Grandbois E."/>
            <person name="Grewal S."/>
            <person name="Gyaltsen K."/>
            <person name="Hafez N."/>
            <person name="Hagos B."/>
            <person name="Hall J."/>
            <person name="Henson C."/>
            <person name="Hollinger A."/>
            <person name="Honan T."/>
            <person name="Huard M.D."/>
            <person name="Hughes L."/>
            <person name="Hurhula B."/>
            <person name="Husby M.E."/>
            <person name="Kamat A."/>
            <person name="Kanga B."/>
            <person name="Kashin S."/>
            <person name="Khazanovich D."/>
            <person name="Kisner P."/>
            <person name="Lance K."/>
            <person name="Lara M."/>
            <person name="Lee W."/>
            <person name="Lennon N."/>
            <person name="Letendre F."/>
            <person name="LeVine R."/>
            <person name="Lipovsky A."/>
            <person name="Liu X."/>
            <person name="Liu J."/>
            <person name="Liu S."/>
            <person name="Lokyitsang T."/>
            <person name="Lokyitsang Y."/>
            <person name="Lubonja R."/>
            <person name="Lui A."/>
            <person name="MacDonald P."/>
            <person name="Magnisalis V."/>
            <person name="Maru K."/>
            <person name="Matthews C."/>
            <person name="McCusker W."/>
            <person name="McDonough S."/>
            <person name="Mehta T."/>
            <person name="Meldrim J."/>
            <person name="Meneus L."/>
            <person name="Mihai O."/>
            <person name="Mihalev A."/>
            <person name="Mihova T."/>
            <person name="Mittelman R."/>
            <person name="Mlenga V."/>
            <person name="Montmayeur A."/>
            <person name="Mulrain L."/>
            <person name="Navidi A."/>
            <person name="Naylor J."/>
            <person name="Negash T."/>
            <person name="Nguyen T."/>
            <person name="Nguyen N."/>
            <person name="Nicol R."/>
            <person name="Norbu C."/>
            <person name="Norbu N."/>
            <person name="Novod N."/>
            <person name="O'Neill B."/>
            <person name="Osman S."/>
            <person name="Markiewicz E."/>
            <person name="Oyono O.L."/>
            <person name="Patti C."/>
            <person name="Phunkhang P."/>
            <person name="Pierre F."/>
            <person name="Priest M."/>
            <person name="Raghuraman S."/>
            <person name="Rege F."/>
            <person name="Reyes R."/>
            <person name="Rise C."/>
            <person name="Rogov P."/>
            <person name="Ross K."/>
            <person name="Ryan E."/>
            <person name="Settipalli S."/>
            <person name="Shea T."/>
            <person name="Sherpa N."/>
            <person name="Shi L."/>
            <person name="Shih D."/>
            <person name="Sparrow T."/>
            <person name="Spaulding J."/>
            <person name="Stalker J."/>
            <person name="Stange-Thomann N."/>
            <person name="Stavropoulos S."/>
            <person name="Stone C."/>
            <person name="Strader C."/>
            <person name="Tesfaye S."/>
            <person name="Thomson T."/>
            <person name="Thoulutsang Y."/>
            <person name="Thoulutsang D."/>
            <person name="Topham K."/>
            <person name="Topping I."/>
            <person name="Tsamla T."/>
            <person name="Vassiliev H."/>
            <person name="Vo A."/>
            <person name="Wangchuk T."/>
            <person name="Wangdi T."/>
            <person name="Weiand M."/>
            <person name="Wilkinson J."/>
            <person name="Wilson A."/>
            <person name="Yadav S."/>
            <person name="Young G."/>
            <person name="Yu Q."/>
            <person name="Zembek L."/>
            <person name="Zhong D."/>
            <person name="Zimmer A."/>
            <person name="Zwirko Z."/>
            <person name="Jaffe D.B."/>
            <person name="Alvarez P."/>
            <person name="Brockman W."/>
            <person name="Butler J."/>
            <person name="Chin C."/>
            <person name="Gnerre S."/>
            <person name="Grabherr M."/>
            <person name="Kleber M."/>
            <person name="Mauceli E."/>
            <person name="MacCallum I."/>
        </authorList>
    </citation>
    <scope>NUCLEOTIDE SEQUENCE [LARGE SCALE GENOMIC DNA]</scope>
    <source>
        <strain evidence="3">white501</strain>
    </source>
</reference>